<dbReference type="CDD" id="cd01392">
    <property type="entry name" value="HTH_LacI"/>
    <property type="match status" value="1"/>
</dbReference>
<organism evidence="5 6">
    <name type="scientific">Paraburkholderia lacunae</name>
    <dbReference type="NCBI Taxonomy" id="2211104"/>
    <lineage>
        <taxon>Bacteria</taxon>
        <taxon>Pseudomonadati</taxon>
        <taxon>Pseudomonadota</taxon>
        <taxon>Betaproteobacteria</taxon>
        <taxon>Burkholderiales</taxon>
        <taxon>Burkholderiaceae</taxon>
        <taxon>Paraburkholderia</taxon>
    </lineage>
</organism>
<comment type="caution">
    <text evidence="5">The sequence shown here is derived from an EMBL/GenBank/DDBJ whole genome shotgun (WGS) entry which is preliminary data.</text>
</comment>
<evidence type="ECO:0000313" key="5">
    <source>
        <dbReference type="EMBL" id="RDK03105.1"/>
    </source>
</evidence>
<dbReference type="Gene3D" id="3.40.50.2300">
    <property type="match status" value="2"/>
</dbReference>
<dbReference type="RefSeq" id="WP_115100499.1">
    <property type="nucleotide sequence ID" value="NZ_QHKS01000005.1"/>
</dbReference>
<dbReference type="SUPFAM" id="SSF47413">
    <property type="entry name" value="lambda repressor-like DNA-binding domains"/>
    <property type="match status" value="1"/>
</dbReference>
<dbReference type="AlphaFoldDB" id="A0A370NBZ7"/>
<dbReference type="Gene3D" id="1.10.260.40">
    <property type="entry name" value="lambda repressor-like DNA-binding domains"/>
    <property type="match status" value="1"/>
</dbReference>
<evidence type="ECO:0000256" key="1">
    <source>
        <dbReference type="ARBA" id="ARBA00023015"/>
    </source>
</evidence>
<dbReference type="GO" id="GO:0003700">
    <property type="term" value="F:DNA-binding transcription factor activity"/>
    <property type="evidence" value="ECO:0007669"/>
    <property type="project" value="TreeGrafter"/>
</dbReference>
<keyword evidence="3" id="KW-0804">Transcription</keyword>
<dbReference type="CDD" id="cd06267">
    <property type="entry name" value="PBP1_LacI_sugar_binding-like"/>
    <property type="match status" value="1"/>
</dbReference>
<dbReference type="EMBL" id="QHKS01000005">
    <property type="protein sequence ID" value="RDK03105.1"/>
    <property type="molecule type" value="Genomic_DNA"/>
</dbReference>
<feature type="domain" description="HTH lacI-type" evidence="4">
    <location>
        <begin position="10"/>
        <end position="64"/>
    </location>
</feature>
<dbReference type="Pfam" id="PF00356">
    <property type="entry name" value="LacI"/>
    <property type="match status" value="1"/>
</dbReference>
<gene>
    <name evidence="5" type="ORF">DLM46_09440</name>
</gene>
<dbReference type="InterPro" id="IPR010982">
    <property type="entry name" value="Lambda_DNA-bd_dom_sf"/>
</dbReference>
<protein>
    <submittedName>
        <fullName evidence="5">LacI family transcriptional regulator</fullName>
    </submittedName>
</protein>
<evidence type="ECO:0000313" key="6">
    <source>
        <dbReference type="Proteomes" id="UP000254875"/>
    </source>
</evidence>
<keyword evidence="6" id="KW-1185">Reference proteome</keyword>
<dbReference type="PANTHER" id="PTHR30146">
    <property type="entry name" value="LACI-RELATED TRANSCRIPTIONAL REPRESSOR"/>
    <property type="match status" value="1"/>
</dbReference>
<dbReference type="InterPro" id="IPR028082">
    <property type="entry name" value="Peripla_BP_I"/>
</dbReference>
<accession>A0A370NBZ7</accession>
<dbReference type="PROSITE" id="PS00356">
    <property type="entry name" value="HTH_LACI_1"/>
    <property type="match status" value="1"/>
</dbReference>
<dbReference type="GO" id="GO:0000976">
    <property type="term" value="F:transcription cis-regulatory region binding"/>
    <property type="evidence" value="ECO:0007669"/>
    <property type="project" value="TreeGrafter"/>
</dbReference>
<dbReference type="InterPro" id="IPR000843">
    <property type="entry name" value="HTH_LacI"/>
</dbReference>
<evidence type="ECO:0000256" key="3">
    <source>
        <dbReference type="ARBA" id="ARBA00023163"/>
    </source>
</evidence>
<keyword evidence="1" id="KW-0805">Transcription regulation</keyword>
<dbReference type="Pfam" id="PF13377">
    <property type="entry name" value="Peripla_BP_3"/>
    <property type="match status" value="1"/>
</dbReference>
<keyword evidence="2" id="KW-0238">DNA-binding</keyword>
<dbReference type="Proteomes" id="UP000254875">
    <property type="component" value="Unassembled WGS sequence"/>
</dbReference>
<dbReference type="SUPFAM" id="SSF53822">
    <property type="entry name" value="Periplasmic binding protein-like I"/>
    <property type="match status" value="1"/>
</dbReference>
<reference evidence="6" key="1">
    <citation type="submission" date="2018-05" db="EMBL/GenBank/DDBJ databases">
        <authorList>
            <person name="Feng T."/>
        </authorList>
    </citation>
    <scope>NUCLEOTIDE SEQUENCE [LARGE SCALE GENOMIC DNA]</scope>
    <source>
        <strain evidence="6">S27</strain>
    </source>
</reference>
<dbReference type="InterPro" id="IPR046335">
    <property type="entry name" value="LacI/GalR-like_sensor"/>
</dbReference>
<dbReference type="PANTHER" id="PTHR30146:SF138">
    <property type="entry name" value="TRANSCRIPTIONAL REGULATORY PROTEIN"/>
    <property type="match status" value="1"/>
</dbReference>
<evidence type="ECO:0000256" key="2">
    <source>
        <dbReference type="ARBA" id="ARBA00023125"/>
    </source>
</evidence>
<dbReference type="OrthoDB" id="9805642at2"/>
<sequence length="349" mass="37693">MNSKHFTPAVTIREVAEDAGVSVMTVSNVLRGRGRVGEETRRRVLEAVARQGYRPNLTARALVERKAPTLALMLSCITNPFYPEFTLAANLSALKYERHLLVCNTDHEPDRGTSFLQQVAGSLSDGVLVANYGGLPIEELRALQQRGIPVVISVWELPDEPPGIPCVTFDSKGAAKLAVRHLVELGHRRIGAIIGSRKNGIHSARYAGYQEVMRETKIRRLASDERFTEDSFDDGYRAATDLLSSRPDLTAIFVSNDLPALGVLNAASDLGYSVPHDLSVVSITDIVPARQSRPGLTTVAIPTAELAEKGIGLLIDLMNGRATETTVIHTSAPKLVIRGSTAAPASISN</sequence>
<dbReference type="SMART" id="SM00354">
    <property type="entry name" value="HTH_LACI"/>
    <property type="match status" value="1"/>
</dbReference>
<evidence type="ECO:0000259" key="4">
    <source>
        <dbReference type="PROSITE" id="PS50932"/>
    </source>
</evidence>
<proteinExistence type="predicted"/>
<dbReference type="PROSITE" id="PS50932">
    <property type="entry name" value="HTH_LACI_2"/>
    <property type="match status" value="1"/>
</dbReference>
<name>A0A370NBZ7_9BURK</name>